<proteinExistence type="predicted"/>
<name>A0A1B4V6G8_9GAMM</name>
<dbReference type="AlphaFoldDB" id="A0A1B4V6G8"/>
<accession>A0A1B4V6G8</accession>
<dbReference type="PANTHER" id="PTHR43796:SF2">
    <property type="entry name" value="CARBOXYNORSPERMIDINE SYNTHASE"/>
    <property type="match status" value="1"/>
</dbReference>
<keyword evidence="3" id="KW-1185">Reference proteome</keyword>
<organism evidence="2 3">
    <name type="scientific">Sulfurifustis variabilis</name>
    <dbReference type="NCBI Taxonomy" id="1675686"/>
    <lineage>
        <taxon>Bacteria</taxon>
        <taxon>Pseudomonadati</taxon>
        <taxon>Pseudomonadota</taxon>
        <taxon>Gammaproteobacteria</taxon>
        <taxon>Acidiferrobacterales</taxon>
        <taxon>Acidiferrobacteraceae</taxon>
        <taxon>Sulfurifustis</taxon>
    </lineage>
</organism>
<sequence length="368" mass="39211">MRCVVLGGFGNFGARVCRGLARDGIEVIAASRDPEKGRHDARFGADIGAARLDLADPEWAARLRALSPDLVVHCAGPFQAQDYRVATAALAAGAHYIDLADARSFVAGFSEALGPAADAAGRLAVSGASTVPGLSSAVLDALRGRFASIEEIQIAIAPGQRAPRGVATVRAVLSYAGRPFKWWKDGSWQTAHGWQALRRLRFCGLGHRWAAACDVPDLELLPARYPGVRTVEFRAALELSAQHFFLAGAAQLRRFGVPLPLEARAASLERFARLLDRFGGERGGMLVGVRGVRAGDGGCVRVEWHLTAGSNHGPEIPAMAAILLSRKLARGELQARGATPCMGLLTLDDFAAEFSRWDIAATIEERAC</sequence>
<evidence type="ECO:0000313" key="3">
    <source>
        <dbReference type="Proteomes" id="UP000218899"/>
    </source>
</evidence>
<reference evidence="2 3" key="1">
    <citation type="submission" date="2015-08" db="EMBL/GenBank/DDBJ databases">
        <title>Complete genome sequence of Sulfurifustis variabilis.</title>
        <authorList>
            <person name="Miura A."/>
            <person name="Kojima H."/>
            <person name="Fukui M."/>
        </authorList>
    </citation>
    <scope>NUCLEOTIDE SEQUENCE [LARGE SCALE GENOMIC DNA]</scope>
    <source>
        <strain evidence="3">skN76</strain>
    </source>
</reference>
<dbReference type="Pfam" id="PF03435">
    <property type="entry name" value="Sacchrp_dh_NADP"/>
    <property type="match status" value="1"/>
</dbReference>
<dbReference type="Gene3D" id="3.30.360.10">
    <property type="entry name" value="Dihydrodipicolinate Reductase, domain 2"/>
    <property type="match status" value="1"/>
</dbReference>
<dbReference type="Gene3D" id="3.40.50.720">
    <property type="entry name" value="NAD(P)-binding Rossmann-like Domain"/>
    <property type="match status" value="1"/>
</dbReference>
<dbReference type="InterPro" id="IPR036291">
    <property type="entry name" value="NAD(P)-bd_dom_sf"/>
</dbReference>
<dbReference type="KEGG" id="sva:SVA_2560"/>
<dbReference type="Proteomes" id="UP000218899">
    <property type="component" value="Chromosome"/>
</dbReference>
<feature type="domain" description="Saccharopine dehydrogenase NADP binding" evidence="1">
    <location>
        <begin position="4"/>
        <end position="100"/>
    </location>
</feature>
<dbReference type="OrthoDB" id="528778at2"/>
<gene>
    <name evidence="2" type="ORF">SVA_2560</name>
</gene>
<dbReference type="InterPro" id="IPR005097">
    <property type="entry name" value="Sacchrp_dh_NADP-bd"/>
</dbReference>
<dbReference type="RefSeq" id="WP_096461557.1">
    <property type="nucleotide sequence ID" value="NZ_AP014936.1"/>
</dbReference>
<dbReference type="EMBL" id="AP014936">
    <property type="protein sequence ID" value="BAU49108.1"/>
    <property type="molecule type" value="Genomic_DNA"/>
</dbReference>
<evidence type="ECO:0000259" key="1">
    <source>
        <dbReference type="Pfam" id="PF03435"/>
    </source>
</evidence>
<evidence type="ECO:0000313" key="2">
    <source>
        <dbReference type="EMBL" id="BAU49108.1"/>
    </source>
</evidence>
<dbReference type="SUPFAM" id="SSF51735">
    <property type="entry name" value="NAD(P)-binding Rossmann-fold domains"/>
    <property type="match status" value="1"/>
</dbReference>
<protein>
    <submittedName>
        <fullName evidence="2">Saccharopine dehydrogenase</fullName>
    </submittedName>
</protein>
<dbReference type="PANTHER" id="PTHR43796">
    <property type="entry name" value="CARBOXYNORSPERMIDINE SYNTHASE"/>
    <property type="match status" value="1"/>
</dbReference>